<protein>
    <submittedName>
        <fullName evidence="2">IS1595 family transposase</fullName>
    </submittedName>
</protein>
<gene>
    <name evidence="2" type="ORF">DJ017_02860</name>
</gene>
<dbReference type="RefSeq" id="WP_111527293.1">
    <property type="nucleotide sequence ID" value="NZ_JBHRSG010000005.1"/>
</dbReference>
<dbReference type="Pfam" id="PF12760">
    <property type="entry name" value="Zn_ribbon_IS1595"/>
    <property type="match status" value="1"/>
</dbReference>
<evidence type="ECO:0000259" key="1">
    <source>
        <dbReference type="SMART" id="SM01126"/>
    </source>
</evidence>
<dbReference type="PANTHER" id="PTHR47163">
    <property type="entry name" value="DDE_TNP_IS1595 DOMAIN-CONTAINING PROTEIN"/>
    <property type="match status" value="1"/>
</dbReference>
<dbReference type="InterPro" id="IPR024445">
    <property type="entry name" value="Tnp_ISXO2-like"/>
</dbReference>
<comment type="caution">
    <text evidence="2">The sequence shown here is derived from an EMBL/GenBank/DDBJ whole genome shotgun (WGS) entry which is preliminary data.</text>
</comment>
<evidence type="ECO:0000313" key="2">
    <source>
        <dbReference type="EMBL" id="RAK53541.1"/>
    </source>
</evidence>
<keyword evidence="3" id="KW-1185">Reference proteome</keyword>
<dbReference type="AlphaFoldDB" id="A0A328AG13"/>
<dbReference type="PANTHER" id="PTHR47163:SF2">
    <property type="entry name" value="SI:DKEY-17M8.2"/>
    <property type="match status" value="1"/>
</dbReference>
<dbReference type="InterPro" id="IPR053164">
    <property type="entry name" value="IS1016-like_transposase"/>
</dbReference>
<dbReference type="EMBL" id="QFYQ01000001">
    <property type="protein sequence ID" value="RAK53541.1"/>
    <property type="molecule type" value="Genomic_DNA"/>
</dbReference>
<reference evidence="3" key="1">
    <citation type="submission" date="2018-05" db="EMBL/GenBank/DDBJ databases">
        <authorList>
            <person name="Li X."/>
        </authorList>
    </citation>
    <scope>NUCLEOTIDE SEQUENCE [LARGE SCALE GENOMIC DNA]</scope>
    <source>
        <strain evidence="3">LX32</strain>
    </source>
</reference>
<dbReference type="Pfam" id="PF12762">
    <property type="entry name" value="DDE_Tnp_IS1595"/>
    <property type="match status" value="1"/>
</dbReference>
<dbReference type="NCBIfam" id="NF033547">
    <property type="entry name" value="transpos_IS1595"/>
    <property type="match status" value="1"/>
</dbReference>
<feature type="domain" description="ISXO2-like transposase" evidence="1">
    <location>
        <begin position="157"/>
        <end position="305"/>
    </location>
</feature>
<dbReference type="OrthoDB" id="271821at2"/>
<dbReference type="Proteomes" id="UP000249254">
    <property type="component" value="Unassembled WGS sequence"/>
</dbReference>
<dbReference type="SMART" id="SM01126">
    <property type="entry name" value="DDE_Tnp_IS1595"/>
    <property type="match status" value="1"/>
</dbReference>
<sequence length="355" mass="40520">MALITPVSSVNRRITIYGCTLAQNYRLSAASRDLSPLSIARLSEEEARKQFRAILFAATDGRPVCPRCQCDAAHEYKVRAEFKCKRCARRFSLTTGTPFHRRKLSFNKILCGIAIFSQSPAGTSAVHLSHVLQVNYRTAWRMAHMLREFIATRDIPKLSGSVEIDGAEFGGHIRPRNIRADAKDHRKYPYRSPKRKKVLVVAAERGGRVRTTVVKRESDAKPFILEHVDRSATVYTDSMPGWNDLHAFFDVKTVNHSKEYVSQEANTNQAESFFSEMRRSQIGVYHKVAGPYFSRYGDELAWRHNHRLCSDKARWESMCRAVIRRAPSEWVGYSWRKRRRATGAAIASASRPQRG</sequence>
<accession>A0A328AG13</accession>
<proteinExistence type="predicted"/>
<name>A0A328AG13_9CAUL</name>
<dbReference type="InterPro" id="IPR024442">
    <property type="entry name" value="Transposase_Zn_ribbon"/>
</dbReference>
<organism evidence="2 3">
    <name type="scientific">Phenylobacterium soli</name>
    <dbReference type="NCBI Taxonomy" id="2170551"/>
    <lineage>
        <taxon>Bacteria</taxon>
        <taxon>Pseudomonadati</taxon>
        <taxon>Pseudomonadota</taxon>
        <taxon>Alphaproteobacteria</taxon>
        <taxon>Caulobacterales</taxon>
        <taxon>Caulobacteraceae</taxon>
        <taxon>Phenylobacterium</taxon>
    </lineage>
</organism>
<evidence type="ECO:0000313" key="3">
    <source>
        <dbReference type="Proteomes" id="UP000249254"/>
    </source>
</evidence>